<sequence>MQNLQEPITIPWLPRPLLVGGIVGLTILASLAIGHFAAQGSLMMVAALAFPSLALMGALFAIRYLEFLVLVLPVTALAMRFAAIPTGTESPLHISLVLSLGLVGIWLVTMFTHGDWQIPKTSFNRSLFTFMAICCISLPWGILWRDPILNMAAMGNGFPITQTASLASIVISMWVPYLVGYYIDREWKIKFYLWAFVIGGTLMTITQILEIEQYILTDAGLWGLWYSAILFSVILVLPGVAWVWRAACLGLLGMHMYLVVILNSGWLSGWVPGILGIGAIIFLYSRKYFFMLTLALVLIGIGPAGFYIEEIIAAETEEGGLERLDIWERSLGIVAQHWLFGMGPAGYAPYNMTYFPWDARSTHNNFFDVVGQFGVLGLLAWCWFMGTSLWFGWKTVNRAPPGFLRTVAIIATGGWVGAFASMMLGDWILPFAYNQGIKGYPYTVYSWIFLGLLVSVHRMLDAQDAG</sequence>
<dbReference type="GO" id="GO:0016020">
    <property type="term" value="C:membrane"/>
    <property type="evidence" value="ECO:0007669"/>
    <property type="project" value="UniProtKB-SubCell"/>
</dbReference>
<feature type="transmembrane region" description="Helical" evidence="5">
    <location>
        <begin position="164"/>
        <end position="184"/>
    </location>
</feature>
<feature type="transmembrane region" description="Helical" evidence="5">
    <location>
        <begin position="256"/>
        <end position="282"/>
    </location>
</feature>
<dbReference type="InterPro" id="IPR007016">
    <property type="entry name" value="O-antigen_ligase-rel_domated"/>
</dbReference>
<evidence type="ECO:0000256" key="1">
    <source>
        <dbReference type="ARBA" id="ARBA00004141"/>
    </source>
</evidence>
<evidence type="ECO:0000256" key="5">
    <source>
        <dbReference type="SAM" id="Phobius"/>
    </source>
</evidence>
<reference evidence="7 8" key="1">
    <citation type="submission" date="2018-12" db="EMBL/GenBank/DDBJ databases">
        <title>Genome Sequence of Candidatus Viridilinea halotolerans isolated from saline sulfide-rich spring.</title>
        <authorList>
            <person name="Grouzdev D.S."/>
            <person name="Burganskaya E.I."/>
            <person name="Krutkina M.S."/>
            <person name="Sukhacheva M.V."/>
            <person name="Gorlenko V.M."/>
        </authorList>
    </citation>
    <scope>NUCLEOTIDE SEQUENCE [LARGE SCALE GENOMIC DNA]</scope>
    <source>
        <strain evidence="7">Chok-6</strain>
    </source>
</reference>
<evidence type="ECO:0000313" key="7">
    <source>
        <dbReference type="EMBL" id="RRR72973.1"/>
    </source>
</evidence>
<protein>
    <submittedName>
        <fullName evidence="7">O-antigen ligase domain-containing protein</fullName>
    </submittedName>
</protein>
<keyword evidence="4 5" id="KW-0472">Membrane</keyword>
<dbReference type="InterPro" id="IPR051533">
    <property type="entry name" value="WaaL-like"/>
</dbReference>
<evidence type="ECO:0000256" key="3">
    <source>
        <dbReference type="ARBA" id="ARBA00022989"/>
    </source>
</evidence>
<dbReference type="Proteomes" id="UP000280307">
    <property type="component" value="Unassembled WGS sequence"/>
</dbReference>
<comment type="caution">
    <text evidence="7">The sequence shown here is derived from an EMBL/GenBank/DDBJ whole genome shotgun (WGS) entry which is preliminary data.</text>
</comment>
<feature type="transmembrane region" description="Helical" evidence="5">
    <location>
        <begin position="42"/>
        <end position="62"/>
    </location>
</feature>
<dbReference type="Pfam" id="PF04932">
    <property type="entry name" value="Wzy_C"/>
    <property type="match status" value="1"/>
</dbReference>
<evidence type="ECO:0000313" key="8">
    <source>
        <dbReference type="Proteomes" id="UP000280307"/>
    </source>
</evidence>
<dbReference type="GO" id="GO:0016874">
    <property type="term" value="F:ligase activity"/>
    <property type="evidence" value="ECO:0007669"/>
    <property type="project" value="UniProtKB-KW"/>
</dbReference>
<feature type="transmembrane region" description="Helical" evidence="5">
    <location>
        <begin position="92"/>
        <end position="111"/>
    </location>
</feature>
<proteinExistence type="predicted"/>
<evidence type="ECO:0000259" key="6">
    <source>
        <dbReference type="Pfam" id="PF04932"/>
    </source>
</evidence>
<feature type="transmembrane region" description="Helical" evidence="5">
    <location>
        <begin position="123"/>
        <end position="144"/>
    </location>
</feature>
<gene>
    <name evidence="7" type="ORF">EI684_09460</name>
</gene>
<dbReference type="AlphaFoldDB" id="A0A426U149"/>
<keyword evidence="7" id="KW-0436">Ligase</keyword>
<feature type="transmembrane region" description="Helical" evidence="5">
    <location>
        <begin position="67"/>
        <end position="86"/>
    </location>
</feature>
<accession>A0A426U149</accession>
<feature type="transmembrane region" description="Helical" evidence="5">
    <location>
        <begin position="370"/>
        <end position="391"/>
    </location>
</feature>
<keyword evidence="2 5" id="KW-0812">Transmembrane</keyword>
<name>A0A426U149_9CHLR</name>
<dbReference type="PANTHER" id="PTHR37422:SF13">
    <property type="entry name" value="LIPOPOLYSACCHARIDE BIOSYNTHESIS PROTEIN PA4999-RELATED"/>
    <property type="match status" value="1"/>
</dbReference>
<feature type="transmembrane region" description="Helical" evidence="5">
    <location>
        <begin position="191"/>
        <end position="209"/>
    </location>
</feature>
<feature type="transmembrane region" description="Helical" evidence="5">
    <location>
        <begin position="329"/>
        <end position="350"/>
    </location>
</feature>
<feature type="transmembrane region" description="Helical" evidence="5">
    <location>
        <begin position="403"/>
        <end position="424"/>
    </location>
</feature>
<keyword evidence="3 5" id="KW-1133">Transmembrane helix</keyword>
<dbReference type="EMBL" id="RSAS01000364">
    <property type="protein sequence ID" value="RRR72973.1"/>
    <property type="molecule type" value="Genomic_DNA"/>
</dbReference>
<dbReference type="PANTHER" id="PTHR37422">
    <property type="entry name" value="TEICHURONIC ACID BIOSYNTHESIS PROTEIN TUAE"/>
    <property type="match status" value="1"/>
</dbReference>
<feature type="transmembrane region" description="Helical" evidence="5">
    <location>
        <begin position="12"/>
        <end position="36"/>
    </location>
</feature>
<comment type="subcellular location">
    <subcellularLocation>
        <location evidence="1">Membrane</location>
        <topology evidence="1">Multi-pass membrane protein</topology>
    </subcellularLocation>
</comment>
<feature type="transmembrane region" description="Helical" evidence="5">
    <location>
        <begin position="444"/>
        <end position="460"/>
    </location>
</feature>
<feature type="transmembrane region" description="Helical" evidence="5">
    <location>
        <begin position="221"/>
        <end position="244"/>
    </location>
</feature>
<feature type="transmembrane region" description="Helical" evidence="5">
    <location>
        <begin position="288"/>
        <end position="308"/>
    </location>
</feature>
<evidence type="ECO:0000256" key="4">
    <source>
        <dbReference type="ARBA" id="ARBA00023136"/>
    </source>
</evidence>
<evidence type="ECO:0000256" key="2">
    <source>
        <dbReference type="ARBA" id="ARBA00022692"/>
    </source>
</evidence>
<organism evidence="7 8">
    <name type="scientific">Candidatus Viridilinea halotolerans</name>
    <dbReference type="NCBI Taxonomy" id="2491704"/>
    <lineage>
        <taxon>Bacteria</taxon>
        <taxon>Bacillati</taxon>
        <taxon>Chloroflexota</taxon>
        <taxon>Chloroflexia</taxon>
        <taxon>Chloroflexales</taxon>
        <taxon>Chloroflexineae</taxon>
        <taxon>Oscillochloridaceae</taxon>
        <taxon>Candidatus Viridilinea</taxon>
    </lineage>
</organism>
<feature type="domain" description="O-antigen ligase-related" evidence="6">
    <location>
        <begin position="257"/>
        <end position="382"/>
    </location>
</feature>